<dbReference type="SMART" id="SM00331">
    <property type="entry name" value="PP2C_SIG"/>
    <property type="match status" value="1"/>
</dbReference>
<keyword evidence="2" id="KW-0175">Coiled coil</keyword>
<proteinExistence type="predicted"/>
<evidence type="ECO:0000256" key="2">
    <source>
        <dbReference type="SAM" id="Coils"/>
    </source>
</evidence>
<dbReference type="PANTHER" id="PTHR43156:SF2">
    <property type="entry name" value="STAGE II SPORULATION PROTEIN E"/>
    <property type="match status" value="1"/>
</dbReference>
<dbReference type="EMBL" id="CACVAQ010000102">
    <property type="protein sequence ID" value="CAA6804750.1"/>
    <property type="molecule type" value="Genomic_DNA"/>
</dbReference>
<dbReference type="Pfam" id="PF07228">
    <property type="entry name" value="SpoIIE"/>
    <property type="match status" value="1"/>
</dbReference>
<dbReference type="AlphaFoldDB" id="A0A6S6SQ26"/>
<keyword evidence="1" id="KW-0378">Hydrolase</keyword>
<feature type="domain" description="PPM-type phosphatase" evidence="3">
    <location>
        <begin position="59"/>
        <end position="273"/>
    </location>
</feature>
<dbReference type="InterPro" id="IPR001932">
    <property type="entry name" value="PPM-type_phosphatase-like_dom"/>
</dbReference>
<dbReference type="Gene3D" id="3.60.40.10">
    <property type="entry name" value="PPM-type phosphatase domain"/>
    <property type="match status" value="1"/>
</dbReference>
<name>A0A6S6SQ26_9BACT</name>
<dbReference type="InterPro" id="IPR036457">
    <property type="entry name" value="PPM-type-like_dom_sf"/>
</dbReference>
<evidence type="ECO:0000313" key="4">
    <source>
        <dbReference type="EMBL" id="CAA6804750.1"/>
    </source>
</evidence>
<sequence length="275" mass="30242">MGKEANESKDTANIVAQQVQKIALLKEQMVRMEAELNLAKDIQLNMIPISHPDFGGRSDVELYAKLISAREVGGDFYDYYLLDDNKLAIVVGDVSGKGVAAGFMMAVGKALLKSRAATDFSTASIMSHVNQEMAANNPDYMFTTVFMGIIDLAKKEMTYTNAGHNPTLILQKDGTLVKLSTLHGPVVAAMEDIVYGESVVSLSVGDVIFAYTDGITEAHNSALELFSETRLFDSLKRPFKNVKDTVERIVLDILLFERGEEQFDDITALCVEIKE</sequence>
<dbReference type="InterPro" id="IPR052016">
    <property type="entry name" value="Bact_Sigma-Reg"/>
</dbReference>
<accession>A0A6S6SQ26</accession>
<reference evidence="4" key="1">
    <citation type="submission" date="2020-01" db="EMBL/GenBank/DDBJ databases">
        <authorList>
            <person name="Meier V. D."/>
            <person name="Meier V D."/>
        </authorList>
    </citation>
    <scope>NUCLEOTIDE SEQUENCE</scope>
    <source>
        <strain evidence="4">HLG_WM_MAG_10</strain>
    </source>
</reference>
<protein>
    <submittedName>
        <fullName evidence="4">Serine phosphatase RsbU, regulator of sigma subunit</fullName>
    </submittedName>
</protein>
<dbReference type="SUPFAM" id="SSF81606">
    <property type="entry name" value="PP2C-like"/>
    <property type="match status" value="1"/>
</dbReference>
<dbReference type="GO" id="GO:0016791">
    <property type="term" value="F:phosphatase activity"/>
    <property type="evidence" value="ECO:0007669"/>
    <property type="project" value="TreeGrafter"/>
</dbReference>
<organism evidence="4">
    <name type="scientific">uncultured Aureispira sp</name>
    <dbReference type="NCBI Taxonomy" id="1331704"/>
    <lineage>
        <taxon>Bacteria</taxon>
        <taxon>Pseudomonadati</taxon>
        <taxon>Bacteroidota</taxon>
        <taxon>Saprospiria</taxon>
        <taxon>Saprospirales</taxon>
        <taxon>Saprospiraceae</taxon>
        <taxon>Aureispira</taxon>
        <taxon>environmental samples</taxon>
    </lineage>
</organism>
<feature type="coiled-coil region" evidence="2">
    <location>
        <begin position="15"/>
        <end position="42"/>
    </location>
</feature>
<evidence type="ECO:0000259" key="3">
    <source>
        <dbReference type="PROSITE" id="PS51746"/>
    </source>
</evidence>
<dbReference type="PANTHER" id="PTHR43156">
    <property type="entry name" value="STAGE II SPORULATION PROTEIN E-RELATED"/>
    <property type="match status" value="1"/>
</dbReference>
<gene>
    <name evidence="4" type="ORF">HELGO_WM12694</name>
</gene>
<dbReference type="PROSITE" id="PS51746">
    <property type="entry name" value="PPM_2"/>
    <property type="match status" value="1"/>
</dbReference>
<evidence type="ECO:0000256" key="1">
    <source>
        <dbReference type="ARBA" id="ARBA00022801"/>
    </source>
</evidence>